<name>A0A5N6U2S0_ASPAV</name>
<dbReference type="GO" id="GO:0004527">
    <property type="term" value="F:exonuclease activity"/>
    <property type="evidence" value="ECO:0007669"/>
    <property type="project" value="UniProtKB-KW"/>
</dbReference>
<accession>A0A5N6U2S0</accession>
<sequence length="310" mass="35230">MNFYARVRTSLLSWMHETPLPTTDSHTSLKFQSWHHFHQDLQQWVPATNNDLQQATPALNTSPNLTLLTWNIDATSPRTEDRVTEIITFITQLDPQVHVIFFQEVSKTALHQILKDNRIQESWVSSERDDTAWGKQSFATMTLLSKSHFALGPIWRVTYPSHFGRDALCCDVFVPSCGRHTRVRLVNVHLDSLPMRPSHRPRQISIVSSFLRIAGRGLVAGDFNPVLDEDATLPESNSLTDVWVALRPEDPGFTWGTDGEQPFPPNRMDKVAIVGLEPFGIRTLEPKRLGINSPWSDHHALLCSFGIHKE</sequence>
<dbReference type="SUPFAM" id="SSF56219">
    <property type="entry name" value="DNase I-like"/>
    <property type="match status" value="1"/>
</dbReference>
<evidence type="ECO:0000256" key="9">
    <source>
        <dbReference type="ARBA" id="ARBA00023204"/>
    </source>
</evidence>
<keyword evidence="7" id="KW-0378">Hydrolase</keyword>
<keyword evidence="6" id="KW-0227">DNA damage</keyword>
<dbReference type="AlphaFoldDB" id="A0A5N6U2S0"/>
<dbReference type="CDD" id="cd09080">
    <property type="entry name" value="TDP2"/>
    <property type="match status" value="1"/>
</dbReference>
<evidence type="ECO:0000256" key="5">
    <source>
        <dbReference type="ARBA" id="ARBA00022723"/>
    </source>
</evidence>
<keyword evidence="9" id="KW-0234">DNA repair</keyword>
<organism evidence="12 13">
    <name type="scientific">Aspergillus avenaceus</name>
    <dbReference type="NCBI Taxonomy" id="36643"/>
    <lineage>
        <taxon>Eukaryota</taxon>
        <taxon>Fungi</taxon>
        <taxon>Dikarya</taxon>
        <taxon>Ascomycota</taxon>
        <taxon>Pezizomycotina</taxon>
        <taxon>Eurotiomycetes</taxon>
        <taxon>Eurotiomycetidae</taxon>
        <taxon>Eurotiales</taxon>
        <taxon>Aspergillaceae</taxon>
        <taxon>Aspergillus</taxon>
        <taxon>Aspergillus subgen. Circumdati</taxon>
    </lineage>
</organism>
<keyword evidence="12" id="KW-0269">Exonuclease</keyword>
<feature type="domain" description="Endonuclease/exonuclease/phosphatase" evidence="11">
    <location>
        <begin position="68"/>
        <end position="271"/>
    </location>
</feature>
<evidence type="ECO:0000256" key="3">
    <source>
        <dbReference type="ARBA" id="ARBA00004322"/>
    </source>
</evidence>
<gene>
    <name evidence="12" type="ORF">BDV25DRAFT_150481</name>
</gene>
<dbReference type="GO" id="GO:0003697">
    <property type="term" value="F:single-stranded DNA binding"/>
    <property type="evidence" value="ECO:0007669"/>
    <property type="project" value="TreeGrafter"/>
</dbReference>
<evidence type="ECO:0000259" key="11">
    <source>
        <dbReference type="Pfam" id="PF03372"/>
    </source>
</evidence>
<dbReference type="PANTHER" id="PTHR15822">
    <property type="entry name" value="TRAF AND TNF RECEPTOR-ASSOCIATED PROTEIN"/>
    <property type="match status" value="1"/>
</dbReference>
<comment type="cofactor">
    <cofactor evidence="1">
        <name>Mn(2+)</name>
        <dbReference type="ChEBI" id="CHEBI:29035"/>
    </cofactor>
</comment>
<dbReference type="InterPro" id="IPR036691">
    <property type="entry name" value="Endo/exonu/phosph_ase_sf"/>
</dbReference>
<dbReference type="Proteomes" id="UP000325780">
    <property type="component" value="Unassembled WGS sequence"/>
</dbReference>
<dbReference type="EMBL" id="ML742047">
    <property type="protein sequence ID" value="KAE8152852.1"/>
    <property type="molecule type" value="Genomic_DNA"/>
</dbReference>
<dbReference type="GO" id="GO:0004519">
    <property type="term" value="F:endonuclease activity"/>
    <property type="evidence" value="ECO:0007669"/>
    <property type="project" value="UniProtKB-KW"/>
</dbReference>
<evidence type="ECO:0000256" key="2">
    <source>
        <dbReference type="ARBA" id="ARBA00001946"/>
    </source>
</evidence>
<evidence type="ECO:0000256" key="7">
    <source>
        <dbReference type="ARBA" id="ARBA00022801"/>
    </source>
</evidence>
<protein>
    <submittedName>
        <fullName evidence="12">Endonuclease/exonuclease/phosphatase</fullName>
    </submittedName>
</protein>
<evidence type="ECO:0000256" key="6">
    <source>
        <dbReference type="ARBA" id="ARBA00022763"/>
    </source>
</evidence>
<dbReference type="OrthoDB" id="9975959at2759"/>
<dbReference type="GO" id="GO:0005737">
    <property type="term" value="C:cytoplasm"/>
    <property type="evidence" value="ECO:0007669"/>
    <property type="project" value="TreeGrafter"/>
</dbReference>
<evidence type="ECO:0000256" key="8">
    <source>
        <dbReference type="ARBA" id="ARBA00022842"/>
    </source>
</evidence>
<dbReference type="InterPro" id="IPR051547">
    <property type="entry name" value="TDP2-like"/>
</dbReference>
<dbReference type="PANTHER" id="PTHR15822:SF4">
    <property type="entry name" value="TYROSYL-DNA PHOSPHODIESTERASE 2"/>
    <property type="match status" value="1"/>
</dbReference>
<dbReference type="GO" id="GO:0046872">
    <property type="term" value="F:metal ion binding"/>
    <property type="evidence" value="ECO:0007669"/>
    <property type="project" value="UniProtKB-KW"/>
</dbReference>
<proteinExistence type="predicted"/>
<keyword evidence="8" id="KW-0460">Magnesium</keyword>
<dbReference type="Gene3D" id="3.60.10.10">
    <property type="entry name" value="Endonuclease/exonuclease/phosphatase"/>
    <property type="match status" value="1"/>
</dbReference>
<keyword evidence="10" id="KW-0539">Nucleus</keyword>
<dbReference type="InterPro" id="IPR005135">
    <property type="entry name" value="Endo/exonuclease/phosphatase"/>
</dbReference>
<keyword evidence="5" id="KW-0479">Metal-binding</keyword>
<evidence type="ECO:0000313" key="12">
    <source>
        <dbReference type="EMBL" id="KAE8152852.1"/>
    </source>
</evidence>
<dbReference type="GO" id="GO:0006302">
    <property type="term" value="P:double-strand break repair"/>
    <property type="evidence" value="ECO:0007669"/>
    <property type="project" value="TreeGrafter"/>
</dbReference>
<evidence type="ECO:0000256" key="10">
    <source>
        <dbReference type="ARBA" id="ARBA00023242"/>
    </source>
</evidence>
<keyword evidence="12" id="KW-0255">Endonuclease</keyword>
<keyword evidence="4" id="KW-0540">Nuclease</keyword>
<reference evidence="12 13" key="1">
    <citation type="submission" date="2019-04" db="EMBL/GenBank/DDBJ databases">
        <title>Friends and foes A comparative genomics study of 23 Aspergillus species from section Flavi.</title>
        <authorList>
            <consortium name="DOE Joint Genome Institute"/>
            <person name="Kjaerbolling I."/>
            <person name="Vesth T."/>
            <person name="Frisvad J.C."/>
            <person name="Nybo J.L."/>
            <person name="Theobald S."/>
            <person name="Kildgaard S."/>
            <person name="Isbrandt T."/>
            <person name="Kuo A."/>
            <person name="Sato A."/>
            <person name="Lyhne E.K."/>
            <person name="Kogle M.E."/>
            <person name="Wiebenga A."/>
            <person name="Kun R.S."/>
            <person name="Lubbers R.J."/>
            <person name="Makela M.R."/>
            <person name="Barry K."/>
            <person name="Chovatia M."/>
            <person name="Clum A."/>
            <person name="Daum C."/>
            <person name="Haridas S."/>
            <person name="He G."/>
            <person name="LaButti K."/>
            <person name="Lipzen A."/>
            <person name="Mondo S."/>
            <person name="Riley R."/>
            <person name="Salamov A."/>
            <person name="Simmons B.A."/>
            <person name="Magnuson J.K."/>
            <person name="Henrissat B."/>
            <person name="Mortensen U.H."/>
            <person name="Larsen T.O."/>
            <person name="Devries R.P."/>
            <person name="Grigoriev I.V."/>
            <person name="Machida M."/>
            <person name="Baker S.E."/>
            <person name="Andersen M.R."/>
        </authorList>
    </citation>
    <scope>NUCLEOTIDE SEQUENCE [LARGE SCALE GENOMIC DNA]</scope>
    <source>
        <strain evidence="12 13">IBT 18842</strain>
    </source>
</reference>
<evidence type="ECO:0000313" key="13">
    <source>
        <dbReference type="Proteomes" id="UP000325780"/>
    </source>
</evidence>
<dbReference type="GO" id="GO:0070260">
    <property type="term" value="F:5'-tyrosyl-DNA phosphodiesterase activity"/>
    <property type="evidence" value="ECO:0007669"/>
    <property type="project" value="TreeGrafter"/>
</dbReference>
<evidence type="ECO:0000256" key="1">
    <source>
        <dbReference type="ARBA" id="ARBA00001936"/>
    </source>
</evidence>
<comment type="cofactor">
    <cofactor evidence="2">
        <name>Mg(2+)</name>
        <dbReference type="ChEBI" id="CHEBI:18420"/>
    </cofactor>
</comment>
<keyword evidence="13" id="KW-1185">Reference proteome</keyword>
<evidence type="ECO:0000256" key="4">
    <source>
        <dbReference type="ARBA" id="ARBA00022722"/>
    </source>
</evidence>
<dbReference type="Pfam" id="PF03372">
    <property type="entry name" value="Exo_endo_phos"/>
    <property type="match status" value="1"/>
</dbReference>
<comment type="subcellular location">
    <subcellularLocation>
        <location evidence="3">Nucleus</location>
        <location evidence="3">PML body</location>
    </subcellularLocation>
</comment>